<keyword evidence="1 4" id="KW-0479">Metal-binding</keyword>
<evidence type="ECO:0000256" key="3">
    <source>
        <dbReference type="ARBA" id="ARBA00023002"/>
    </source>
</evidence>
<organism evidence="6 7">
    <name type="scientific">Pararhodobacter aggregans</name>
    <dbReference type="NCBI Taxonomy" id="404875"/>
    <lineage>
        <taxon>Bacteria</taxon>
        <taxon>Pseudomonadati</taxon>
        <taxon>Pseudomonadota</taxon>
        <taxon>Alphaproteobacteria</taxon>
        <taxon>Rhodobacterales</taxon>
        <taxon>Paracoccaceae</taxon>
        <taxon>Pararhodobacter</taxon>
    </lineage>
</organism>
<dbReference type="InterPro" id="IPR013154">
    <property type="entry name" value="ADH-like_N"/>
</dbReference>
<dbReference type="SMART" id="SM00829">
    <property type="entry name" value="PKS_ER"/>
    <property type="match status" value="1"/>
</dbReference>
<dbReference type="InterPro" id="IPR036291">
    <property type="entry name" value="NAD(P)-bd_dom_sf"/>
</dbReference>
<dbReference type="PANTHER" id="PTHR43401:SF2">
    <property type="entry name" value="L-THREONINE 3-DEHYDROGENASE"/>
    <property type="match status" value="1"/>
</dbReference>
<dbReference type="GO" id="GO:0008270">
    <property type="term" value="F:zinc ion binding"/>
    <property type="evidence" value="ECO:0007669"/>
    <property type="project" value="InterPro"/>
</dbReference>
<keyword evidence="7" id="KW-1185">Reference proteome</keyword>
<dbReference type="Gene3D" id="3.90.180.10">
    <property type="entry name" value="Medium-chain alcohol dehydrogenases, catalytic domain"/>
    <property type="match status" value="1"/>
</dbReference>
<dbReference type="Gene3D" id="3.40.50.720">
    <property type="entry name" value="NAD(P)-binding Rossmann-like Domain"/>
    <property type="match status" value="1"/>
</dbReference>
<dbReference type="SUPFAM" id="SSF51735">
    <property type="entry name" value="NAD(P)-binding Rossmann-fold domains"/>
    <property type="match status" value="1"/>
</dbReference>
<dbReference type="GO" id="GO:0016616">
    <property type="term" value="F:oxidoreductase activity, acting on the CH-OH group of donors, NAD or NADP as acceptor"/>
    <property type="evidence" value="ECO:0007669"/>
    <property type="project" value="UniProtKB-ARBA"/>
</dbReference>
<dbReference type="OrthoDB" id="9809185at2"/>
<dbReference type="PROSITE" id="PS00059">
    <property type="entry name" value="ADH_ZINC"/>
    <property type="match status" value="1"/>
</dbReference>
<evidence type="ECO:0000313" key="7">
    <source>
        <dbReference type="Proteomes" id="UP000244810"/>
    </source>
</evidence>
<dbReference type="InterPro" id="IPR011032">
    <property type="entry name" value="GroES-like_sf"/>
</dbReference>
<comment type="caution">
    <text evidence="6">The sequence shown here is derived from an EMBL/GenBank/DDBJ whole genome shotgun (WGS) entry which is preliminary data.</text>
</comment>
<name>A0A2T7UT11_9RHOB</name>
<evidence type="ECO:0000256" key="2">
    <source>
        <dbReference type="ARBA" id="ARBA00022833"/>
    </source>
</evidence>
<evidence type="ECO:0000256" key="1">
    <source>
        <dbReference type="ARBA" id="ARBA00022723"/>
    </source>
</evidence>
<dbReference type="InterPro" id="IPR050129">
    <property type="entry name" value="Zn_alcohol_dh"/>
</dbReference>
<comment type="cofactor">
    <cofactor evidence="4">
        <name>Zn(2+)</name>
        <dbReference type="ChEBI" id="CHEBI:29105"/>
    </cofactor>
</comment>
<keyword evidence="3" id="KW-0560">Oxidoreductase</keyword>
<comment type="similarity">
    <text evidence="4">Belongs to the zinc-containing alcohol dehydrogenase family.</text>
</comment>
<dbReference type="AlphaFoldDB" id="A0A2T7UT11"/>
<feature type="domain" description="Enoyl reductase (ER)" evidence="5">
    <location>
        <begin position="10"/>
        <end position="332"/>
    </location>
</feature>
<sequence length="336" mass="35465">MKALVFDAFGQPLRKAEVADPTCGADEVVLKICRCGICGSDLHMTEDQTFGLQGGEVIGHEFAGEVLEVGRAVTTLRPGDLVAAAPIRGCGHCAACRAGQPAWCENGMTLIGGGYGEFTALAHHQLRKMPVDVSLADGALAEPLAVALHGVMRSGMKPGDRVLVVGAGAIGLAVVYWARRLGAQSVVAADLHRHQEDRAGSLGATAFVQSGPDMAQRVAEACGEAPDIVFECVGKVGLIDQCIDLVRPRGIVCVLGLCTGTDRLDSFRAISKEVTILMSVFFDMHEFRTSIDALDTGRFAPQHLVSDVVGLDTAPAAFEALRQRTTQCKVLIDPFG</sequence>
<evidence type="ECO:0000256" key="4">
    <source>
        <dbReference type="RuleBase" id="RU361277"/>
    </source>
</evidence>
<keyword evidence="2 4" id="KW-0862">Zinc</keyword>
<dbReference type="SUPFAM" id="SSF50129">
    <property type="entry name" value="GroES-like"/>
    <property type="match status" value="1"/>
</dbReference>
<gene>
    <name evidence="6" type="ORF">DDE23_09925</name>
</gene>
<accession>A0A2T7UT11</accession>
<evidence type="ECO:0000259" key="5">
    <source>
        <dbReference type="SMART" id="SM00829"/>
    </source>
</evidence>
<dbReference type="InterPro" id="IPR002328">
    <property type="entry name" value="ADH_Zn_CS"/>
</dbReference>
<dbReference type="RefSeq" id="WP_107751118.1">
    <property type="nucleotide sequence ID" value="NZ_QBKF01000003.1"/>
</dbReference>
<dbReference type="Proteomes" id="UP000244810">
    <property type="component" value="Unassembled WGS sequence"/>
</dbReference>
<reference evidence="6 7" key="1">
    <citation type="journal article" date="2011" name="Syst. Appl. Microbiol.">
        <title>Defluviimonas denitrificans gen. nov., sp. nov., and Pararhodobacter aggregans gen. nov., sp. nov., non-phototrophic Rhodobacteraceae from the biofilter of a marine aquaculture.</title>
        <authorList>
            <person name="Foesel B.U."/>
            <person name="Drake H.L."/>
            <person name="Schramm A."/>
        </authorList>
    </citation>
    <scope>NUCLEOTIDE SEQUENCE [LARGE SCALE GENOMIC DNA]</scope>
    <source>
        <strain evidence="6 7">D1-19</strain>
    </source>
</reference>
<dbReference type="InterPro" id="IPR013149">
    <property type="entry name" value="ADH-like_C"/>
</dbReference>
<proteinExistence type="inferred from homology"/>
<evidence type="ECO:0000313" key="6">
    <source>
        <dbReference type="EMBL" id="PVE47746.1"/>
    </source>
</evidence>
<dbReference type="EMBL" id="QDDR01000004">
    <property type="protein sequence ID" value="PVE47746.1"/>
    <property type="molecule type" value="Genomic_DNA"/>
</dbReference>
<protein>
    <submittedName>
        <fullName evidence="6">Zn-dependent alcohol dehydrogenase</fullName>
    </submittedName>
</protein>
<dbReference type="PANTHER" id="PTHR43401">
    <property type="entry name" value="L-THREONINE 3-DEHYDROGENASE"/>
    <property type="match status" value="1"/>
</dbReference>
<dbReference type="Pfam" id="PF00107">
    <property type="entry name" value="ADH_zinc_N"/>
    <property type="match status" value="1"/>
</dbReference>
<dbReference type="InterPro" id="IPR020843">
    <property type="entry name" value="ER"/>
</dbReference>
<dbReference type="Pfam" id="PF08240">
    <property type="entry name" value="ADH_N"/>
    <property type="match status" value="1"/>
</dbReference>